<evidence type="ECO:0000313" key="1">
    <source>
        <dbReference type="EMBL" id="GGG94961.1"/>
    </source>
</evidence>
<dbReference type="GO" id="GO:0004553">
    <property type="term" value="F:hydrolase activity, hydrolyzing O-glycosyl compounds"/>
    <property type="evidence" value="ECO:0007669"/>
    <property type="project" value="UniProtKB-ARBA"/>
</dbReference>
<reference evidence="1" key="1">
    <citation type="journal article" date="2014" name="Int. J. Syst. Evol. Microbiol.">
        <title>Complete genome sequence of Corynebacterium casei LMG S-19264T (=DSM 44701T), isolated from a smear-ripened cheese.</title>
        <authorList>
            <consortium name="US DOE Joint Genome Institute (JGI-PGF)"/>
            <person name="Walter F."/>
            <person name="Albersmeier A."/>
            <person name="Kalinowski J."/>
            <person name="Ruckert C."/>
        </authorList>
    </citation>
    <scope>NUCLEOTIDE SEQUENCE</scope>
    <source>
        <strain evidence="1">CGMCC 1.15763</strain>
    </source>
</reference>
<dbReference type="InterPro" id="IPR013320">
    <property type="entry name" value="ConA-like_dom_sf"/>
</dbReference>
<dbReference type="AlphaFoldDB" id="A0A917HY36"/>
<dbReference type="SUPFAM" id="SSF49899">
    <property type="entry name" value="Concanavalin A-like lectins/glucanases"/>
    <property type="match status" value="1"/>
</dbReference>
<proteinExistence type="predicted"/>
<name>A0A917HY36_9FLAO</name>
<comment type="caution">
    <text evidence="1">The sequence shown here is derived from an EMBL/GenBank/DDBJ whole genome shotgun (WGS) entry which is preliminary data.</text>
</comment>
<dbReference type="Proteomes" id="UP000633278">
    <property type="component" value="Unassembled WGS sequence"/>
</dbReference>
<accession>A0A917HY36</accession>
<gene>
    <name evidence="1" type="ORF">GCM10011416_10500</name>
</gene>
<keyword evidence="2" id="KW-1185">Reference proteome</keyword>
<organism evidence="1 2">
    <name type="scientific">Polaribacter pacificus</name>
    <dbReference type="NCBI Taxonomy" id="1775173"/>
    <lineage>
        <taxon>Bacteria</taxon>
        <taxon>Pseudomonadati</taxon>
        <taxon>Bacteroidota</taxon>
        <taxon>Flavobacteriia</taxon>
        <taxon>Flavobacteriales</taxon>
        <taxon>Flavobacteriaceae</taxon>
    </lineage>
</organism>
<sequence length="212" mass="24958">MVKKKIVFQDNFEDLENFKTYWENNSWKSPKSYALENGHLKISTRANSLDRVKVRTKSNNFTTGTYQWRIFIPEFTLYEQCSIGAFLYHNDIKEFEFDFEIGSGAKEDRDKIHLKEDEAIVYCVSQFEPSNSSHFAVKMGAYSDFTIELIDVDGFYLVKWLINNKLVKTLQTKVKSNTPFRVHASLENLHFMGDIKTTKENYVLFDSFKYQN</sequence>
<dbReference type="RefSeq" id="WP_188598219.1">
    <property type="nucleotide sequence ID" value="NZ_BMJW01000001.1"/>
</dbReference>
<dbReference type="GO" id="GO:0005975">
    <property type="term" value="P:carbohydrate metabolic process"/>
    <property type="evidence" value="ECO:0007669"/>
    <property type="project" value="UniProtKB-ARBA"/>
</dbReference>
<dbReference type="EMBL" id="BMJW01000001">
    <property type="protein sequence ID" value="GGG94961.1"/>
    <property type="molecule type" value="Genomic_DNA"/>
</dbReference>
<reference evidence="1" key="2">
    <citation type="submission" date="2020-09" db="EMBL/GenBank/DDBJ databases">
        <authorList>
            <person name="Sun Q."/>
            <person name="Zhou Y."/>
        </authorList>
    </citation>
    <scope>NUCLEOTIDE SEQUENCE</scope>
    <source>
        <strain evidence="1">CGMCC 1.15763</strain>
    </source>
</reference>
<protein>
    <submittedName>
        <fullName evidence="1">Uncharacterized protein</fullName>
    </submittedName>
</protein>
<dbReference type="Gene3D" id="2.60.120.200">
    <property type="match status" value="1"/>
</dbReference>
<evidence type="ECO:0000313" key="2">
    <source>
        <dbReference type="Proteomes" id="UP000633278"/>
    </source>
</evidence>